<dbReference type="EMBL" id="GBRH01237835">
    <property type="protein sequence ID" value="JAD60060.1"/>
    <property type="molecule type" value="Transcribed_RNA"/>
</dbReference>
<organism evidence="1">
    <name type="scientific">Arundo donax</name>
    <name type="common">Giant reed</name>
    <name type="synonym">Donax arundinaceus</name>
    <dbReference type="NCBI Taxonomy" id="35708"/>
    <lineage>
        <taxon>Eukaryota</taxon>
        <taxon>Viridiplantae</taxon>
        <taxon>Streptophyta</taxon>
        <taxon>Embryophyta</taxon>
        <taxon>Tracheophyta</taxon>
        <taxon>Spermatophyta</taxon>
        <taxon>Magnoliopsida</taxon>
        <taxon>Liliopsida</taxon>
        <taxon>Poales</taxon>
        <taxon>Poaceae</taxon>
        <taxon>PACMAD clade</taxon>
        <taxon>Arundinoideae</taxon>
        <taxon>Arundineae</taxon>
        <taxon>Arundo</taxon>
    </lineage>
</organism>
<evidence type="ECO:0000313" key="1">
    <source>
        <dbReference type="EMBL" id="JAD60060.1"/>
    </source>
</evidence>
<dbReference type="AlphaFoldDB" id="A0A0A9BFQ2"/>
<protein>
    <submittedName>
        <fullName evidence="1">Uncharacterized protein</fullName>
    </submittedName>
</protein>
<reference evidence="1" key="1">
    <citation type="submission" date="2014-09" db="EMBL/GenBank/DDBJ databases">
        <authorList>
            <person name="Magalhaes I.L.F."/>
            <person name="Oliveira U."/>
            <person name="Santos F.R."/>
            <person name="Vidigal T.H.D.A."/>
            <person name="Brescovit A.D."/>
            <person name="Santos A.J."/>
        </authorList>
    </citation>
    <scope>NUCLEOTIDE SEQUENCE</scope>
    <source>
        <tissue evidence="1">Shoot tissue taken approximately 20 cm above the soil surface</tissue>
    </source>
</reference>
<proteinExistence type="predicted"/>
<sequence>MAQILKAESSGPNLDSHIFQAHHSISFCILRKIQAESLVGAQAQRPLQEMNTIY</sequence>
<name>A0A0A9BFQ2_ARUDO</name>
<accession>A0A0A9BFQ2</accession>
<reference evidence="1" key="2">
    <citation type="journal article" date="2015" name="Data Brief">
        <title>Shoot transcriptome of the giant reed, Arundo donax.</title>
        <authorList>
            <person name="Barrero R.A."/>
            <person name="Guerrero F.D."/>
            <person name="Moolhuijzen P."/>
            <person name="Goolsby J.A."/>
            <person name="Tidwell J."/>
            <person name="Bellgard S.E."/>
            <person name="Bellgard M.I."/>
        </authorList>
    </citation>
    <scope>NUCLEOTIDE SEQUENCE</scope>
    <source>
        <tissue evidence="1">Shoot tissue taken approximately 20 cm above the soil surface</tissue>
    </source>
</reference>